<sequence length="524" mass="60532">MTDNSNLYSILSTVITILVINYIYNQYIESTKDVSDVYLSQQSSIDAVRLPEESPIYKSNKLDYSNGLRIGLDIRYDHYKLRNGNLCDVWEVLINQLKQKPANKIQINDESMFVSQINYRVHQFSHYLAAKKISQVFINQKHFLTSFDSLIVMIACFLTQVTVNVYDDFKNVVEEEGMAIFSPEEAETNKVDHLVLGSEEMNRIFKPFNEDELTTFTNEYHFSKDKGIALRITRKTNPKIITSVDFTQSNIISSVASTIKHLPMSKELNSQDRVLVVQLTSKIVKNEDMLNDLVKCLVTFISNSELVITNSDKLSIEKVNQIQPTILSISEEDFIKLVPVELLKSNIHWFDQFFYKQSINFLSRGKFSCHMLKPFKFSSRLRLIYLKKPIESFQKINTSTLNEYRTLLHSRIIIENGYFNVIGPIIQNDFYDYRILPNLQKFKSLGCILQSSEIKLTNFNDQTNSGDILIRGYNIGKTKTINLHSNLEVITPAQELAKKTNDGFMPLNYIKGKWGNDGCLYIYD</sequence>
<organism evidence="2 3">
    <name type="scientific">Hyphopichia burtonii NRRL Y-1933</name>
    <dbReference type="NCBI Taxonomy" id="984485"/>
    <lineage>
        <taxon>Eukaryota</taxon>
        <taxon>Fungi</taxon>
        <taxon>Dikarya</taxon>
        <taxon>Ascomycota</taxon>
        <taxon>Saccharomycotina</taxon>
        <taxon>Pichiomycetes</taxon>
        <taxon>Debaryomycetaceae</taxon>
        <taxon>Hyphopichia</taxon>
    </lineage>
</organism>
<dbReference type="EMBL" id="KV454540">
    <property type="protein sequence ID" value="ODV67558.1"/>
    <property type="molecule type" value="Genomic_DNA"/>
</dbReference>
<accession>A0A1E4RJV6</accession>
<dbReference type="AlphaFoldDB" id="A0A1E4RJV6"/>
<dbReference type="OrthoDB" id="4138492at2759"/>
<evidence type="ECO:0000256" key="1">
    <source>
        <dbReference type="SAM" id="Phobius"/>
    </source>
</evidence>
<keyword evidence="1" id="KW-0812">Transmembrane</keyword>
<dbReference type="RefSeq" id="XP_020076625.1">
    <property type="nucleotide sequence ID" value="XM_020218568.1"/>
</dbReference>
<evidence type="ECO:0000313" key="2">
    <source>
        <dbReference type="EMBL" id="ODV67558.1"/>
    </source>
</evidence>
<reference evidence="3" key="1">
    <citation type="submission" date="2016-05" db="EMBL/GenBank/DDBJ databases">
        <title>Comparative genomics of biotechnologically important yeasts.</title>
        <authorList>
            <consortium name="DOE Joint Genome Institute"/>
            <person name="Riley R."/>
            <person name="Haridas S."/>
            <person name="Wolfe K.H."/>
            <person name="Lopes M.R."/>
            <person name="Hittinger C.T."/>
            <person name="Goker M."/>
            <person name="Salamov A."/>
            <person name="Wisecaver J."/>
            <person name="Long T.M."/>
            <person name="Aerts A.L."/>
            <person name="Barry K."/>
            <person name="Choi C."/>
            <person name="Clum A."/>
            <person name="Coughlan A.Y."/>
            <person name="Deshpande S."/>
            <person name="Douglass A.P."/>
            <person name="Hanson S.J."/>
            <person name="Klenk H.-P."/>
            <person name="Labutti K."/>
            <person name="Lapidus A."/>
            <person name="Lindquist E."/>
            <person name="Lipzen A."/>
            <person name="Meier-Kolthoff J.P."/>
            <person name="Ohm R.A."/>
            <person name="Otillar R.P."/>
            <person name="Pangilinan J."/>
            <person name="Peng Y."/>
            <person name="Rokas A."/>
            <person name="Rosa C.A."/>
            <person name="Scheuner C."/>
            <person name="Sibirny A.A."/>
            <person name="Slot J.C."/>
            <person name="Stielow J.B."/>
            <person name="Sun H."/>
            <person name="Kurtzman C.P."/>
            <person name="Blackwell M."/>
            <person name="Grigoriev I.V."/>
            <person name="Jeffries T.W."/>
        </authorList>
    </citation>
    <scope>NUCLEOTIDE SEQUENCE [LARGE SCALE GENOMIC DNA]</scope>
    <source>
        <strain evidence="3">NRRL Y-1933</strain>
    </source>
</reference>
<gene>
    <name evidence="2" type="ORF">HYPBUDRAFT_10763</name>
</gene>
<dbReference type="Proteomes" id="UP000095085">
    <property type="component" value="Unassembled WGS sequence"/>
</dbReference>
<name>A0A1E4RJV6_9ASCO</name>
<feature type="transmembrane region" description="Helical" evidence="1">
    <location>
        <begin position="7"/>
        <end position="24"/>
    </location>
</feature>
<keyword evidence="1" id="KW-0472">Membrane</keyword>
<keyword evidence="3" id="KW-1185">Reference proteome</keyword>
<proteinExistence type="predicted"/>
<protein>
    <recommendedName>
        <fullName evidence="4">AMP-dependent synthetase/ligase domain-containing protein</fullName>
    </recommendedName>
</protein>
<evidence type="ECO:0008006" key="4">
    <source>
        <dbReference type="Google" id="ProtNLM"/>
    </source>
</evidence>
<keyword evidence="1" id="KW-1133">Transmembrane helix</keyword>
<evidence type="ECO:0000313" key="3">
    <source>
        <dbReference type="Proteomes" id="UP000095085"/>
    </source>
</evidence>
<dbReference type="GeneID" id="30993118"/>
<dbReference type="STRING" id="984485.A0A1E4RJV6"/>